<keyword evidence="4 6" id="KW-1133">Transmembrane helix</keyword>
<evidence type="ECO:0000256" key="2">
    <source>
        <dbReference type="ARBA" id="ARBA00022448"/>
    </source>
</evidence>
<comment type="caution">
    <text evidence="8">The sequence shown here is derived from an EMBL/GenBank/DDBJ whole genome shotgun (WGS) entry which is preliminary data.</text>
</comment>
<feature type="transmembrane region" description="Helical" evidence="6">
    <location>
        <begin position="226"/>
        <end position="248"/>
    </location>
</feature>
<dbReference type="PROSITE" id="PS50850">
    <property type="entry name" value="MFS"/>
    <property type="match status" value="1"/>
</dbReference>
<reference evidence="8 9" key="1">
    <citation type="journal article" date="2014" name="Int. J. Syst. Evol. Microbiol.">
        <title>Complete genome sequence of Corynebacterium casei LMG S-19264T (=DSM 44701T), isolated from a smear-ripened cheese.</title>
        <authorList>
            <consortium name="US DOE Joint Genome Institute (JGI-PGF)"/>
            <person name="Walter F."/>
            <person name="Albersmeier A."/>
            <person name="Kalinowski J."/>
            <person name="Ruckert C."/>
        </authorList>
    </citation>
    <scope>NUCLEOTIDE SEQUENCE [LARGE SCALE GENOMIC DNA]</scope>
    <source>
        <strain evidence="8 9">KCTC 12866</strain>
    </source>
</reference>
<dbReference type="InterPro" id="IPR044770">
    <property type="entry name" value="MFS_spinster-like"/>
</dbReference>
<keyword evidence="5 6" id="KW-0472">Membrane</keyword>
<dbReference type="Pfam" id="PF07690">
    <property type="entry name" value="MFS_1"/>
    <property type="match status" value="1"/>
</dbReference>
<dbReference type="RefSeq" id="WP_189565316.1">
    <property type="nucleotide sequence ID" value="NZ_BMXF01000002.1"/>
</dbReference>
<evidence type="ECO:0000256" key="4">
    <source>
        <dbReference type="ARBA" id="ARBA00022989"/>
    </source>
</evidence>
<evidence type="ECO:0000256" key="6">
    <source>
        <dbReference type="SAM" id="Phobius"/>
    </source>
</evidence>
<dbReference type="EMBL" id="BMXF01000002">
    <property type="protein sequence ID" value="GHB74060.1"/>
    <property type="molecule type" value="Genomic_DNA"/>
</dbReference>
<dbReference type="GO" id="GO:0022857">
    <property type="term" value="F:transmembrane transporter activity"/>
    <property type="evidence" value="ECO:0007669"/>
    <property type="project" value="InterPro"/>
</dbReference>
<dbReference type="GO" id="GO:0016020">
    <property type="term" value="C:membrane"/>
    <property type="evidence" value="ECO:0007669"/>
    <property type="project" value="UniProtKB-SubCell"/>
</dbReference>
<organism evidence="8 9">
    <name type="scientific">Persicitalea jodogahamensis</name>
    <dbReference type="NCBI Taxonomy" id="402147"/>
    <lineage>
        <taxon>Bacteria</taxon>
        <taxon>Pseudomonadati</taxon>
        <taxon>Bacteroidota</taxon>
        <taxon>Cytophagia</taxon>
        <taxon>Cytophagales</taxon>
        <taxon>Spirosomataceae</taxon>
        <taxon>Persicitalea</taxon>
    </lineage>
</organism>
<feature type="transmembrane region" description="Helical" evidence="6">
    <location>
        <begin position="319"/>
        <end position="337"/>
    </location>
</feature>
<feature type="transmembrane region" description="Helical" evidence="6">
    <location>
        <begin position="14"/>
        <end position="33"/>
    </location>
</feature>
<feature type="transmembrane region" description="Helical" evidence="6">
    <location>
        <begin position="170"/>
        <end position="192"/>
    </location>
</feature>
<feature type="transmembrane region" description="Helical" evidence="6">
    <location>
        <begin position="297"/>
        <end position="313"/>
    </location>
</feature>
<accession>A0A8J3D820</accession>
<feature type="transmembrane region" description="Helical" evidence="6">
    <location>
        <begin position="110"/>
        <end position="132"/>
    </location>
</feature>
<feature type="domain" description="Major facilitator superfamily (MFS) profile" evidence="7">
    <location>
        <begin position="19"/>
        <end position="412"/>
    </location>
</feature>
<evidence type="ECO:0000256" key="3">
    <source>
        <dbReference type="ARBA" id="ARBA00022692"/>
    </source>
</evidence>
<gene>
    <name evidence="8" type="ORF">GCM10007390_30420</name>
</gene>
<feature type="transmembrane region" description="Helical" evidence="6">
    <location>
        <begin position="85"/>
        <end position="104"/>
    </location>
</feature>
<sequence>MSDFALKLSGNRQFYAWLVVGLLCVVGCLNYLDRIMITTMRVSILEEIPMTDAQFGLLTSVFLWVYGLLSPLAGFLADRFNRSRVIIASLFVWSIVTWLTGRATTFEELLLTRALMGISEACYIPAALALIVDYHRGRTRSLATGIHMGGIMIGQSLGFLGGWLAENRTWNYAFAVFGLIGLAYSVVLLGTLRDNKEESEETLPSGQPNKPGFLSSIEDLIKNRSYLLSVALWGLGGITSWMVVGWLPTYYMEQFNLSQSMAGVYATGYFHAASLAGVLAGGFFADRLTKYFSRARILVPVVGLLVAGPGIFLASSTTILNLAIVGFMLYAFTRYFLDANMMPILCMIVNFRYRATAYGLLNMVSCIVGGIGLYVGGALRDADINLGLMFRVASVLLLLCAGLLYLVKPDKAIGQVPTT</sequence>
<evidence type="ECO:0000313" key="9">
    <source>
        <dbReference type="Proteomes" id="UP000598271"/>
    </source>
</evidence>
<feature type="transmembrane region" description="Helical" evidence="6">
    <location>
        <begin position="53"/>
        <end position="73"/>
    </location>
</feature>
<evidence type="ECO:0000256" key="1">
    <source>
        <dbReference type="ARBA" id="ARBA00004141"/>
    </source>
</evidence>
<evidence type="ECO:0000256" key="5">
    <source>
        <dbReference type="ARBA" id="ARBA00023136"/>
    </source>
</evidence>
<comment type="subcellular location">
    <subcellularLocation>
        <location evidence="1">Membrane</location>
        <topology evidence="1">Multi-pass membrane protein</topology>
    </subcellularLocation>
</comment>
<keyword evidence="3 6" id="KW-0812">Transmembrane</keyword>
<dbReference type="AlphaFoldDB" id="A0A8J3D820"/>
<evidence type="ECO:0000313" key="8">
    <source>
        <dbReference type="EMBL" id="GHB74060.1"/>
    </source>
</evidence>
<dbReference type="Gene3D" id="1.20.1250.20">
    <property type="entry name" value="MFS general substrate transporter like domains"/>
    <property type="match status" value="2"/>
</dbReference>
<dbReference type="SUPFAM" id="SSF103473">
    <property type="entry name" value="MFS general substrate transporter"/>
    <property type="match status" value="1"/>
</dbReference>
<feature type="transmembrane region" description="Helical" evidence="6">
    <location>
        <begin position="357"/>
        <end position="376"/>
    </location>
</feature>
<dbReference type="InterPro" id="IPR011701">
    <property type="entry name" value="MFS"/>
</dbReference>
<protein>
    <submittedName>
        <fullName evidence="8">MFS transporter</fullName>
    </submittedName>
</protein>
<dbReference type="Proteomes" id="UP000598271">
    <property type="component" value="Unassembled WGS sequence"/>
</dbReference>
<feature type="transmembrane region" description="Helical" evidence="6">
    <location>
        <begin position="268"/>
        <end position="285"/>
    </location>
</feature>
<feature type="transmembrane region" description="Helical" evidence="6">
    <location>
        <begin position="388"/>
        <end position="407"/>
    </location>
</feature>
<dbReference type="PANTHER" id="PTHR23505:SF79">
    <property type="entry name" value="PROTEIN SPINSTER"/>
    <property type="match status" value="1"/>
</dbReference>
<proteinExistence type="predicted"/>
<dbReference type="PANTHER" id="PTHR23505">
    <property type="entry name" value="SPINSTER"/>
    <property type="match status" value="1"/>
</dbReference>
<name>A0A8J3D820_9BACT</name>
<feature type="transmembrane region" description="Helical" evidence="6">
    <location>
        <begin position="144"/>
        <end position="164"/>
    </location>
</feature>
<dbReference type="InterPro" id="IPR036259">
    <property type="entry name" value="MFS_trans_sf"/>
</dbReference>
<dbReference type="InterPro" id="IPR020846">
    <property type="entry name" value="MFS_dom"/>
</dbReference>
<evidence type="ECO:0000259" key="7">
    <source>
        <dbReference type="PROSITE" id="PS50850"/>
    </source>
</evidence>
<keyword evidence="9" id="KW-1185">Reference proteome</keyword>
<keyword evidence="2" id="KW-0813">Transport</keyword>